<evidence type="ECO:0000313" key="1">
    <source>
        <dbReference type="EMBL" id="AGH31703.1"/>
    </source>
</evidence>
<dbReference type="Proteomes" id="UP000201252">
    <property type="component" value="Segment"/>
</dbReference>
<name>M4QS40_9CAUD</name>
<proteinExistence type="predicted"/>
<evidence type="ECO:0000313" key="2">
    <source>
        <dbReference type="Proteomes" id="UP000201252"/>
    </source>
</evidence>
<accession>M4QS40</accession>
<organism evidence="1 2">
    <name type="scientific">Synechococcus phage S-SKS1</name>
    <dbReference type="NCBI Taxonomy" id="754042"/>
    <lineage>
        <taxon>Viruses</taxon>
        <taxon>Duplodnaviria</taxon>
        <taxon>Heunggongvirae</taxon>
        <taxon>Uroviricota</taxon>
        <taxon>Caudoviricetes</taxon>
        <taxon>Llyrvirus</taxon>
        <taxon>Llyrvirus SSKS1</taxon>
    </lineage>
</organism>
<dbReference type="RefSeq" id="YP_007674555.1">
    <property type="nucleotide sequence ID" value="NC_020851.1"/>
</dbReference>
<reference evidence="1 2" key="1">
    <citation type="submission" date="2010-10" db="EMBL/GenBank/DDBJ databases">
        <title>The Genome Sequence of Synechococcus phage S-SKS1.</title>
        <authorList>
            <consortium name="The Broad Institute Genome Sequencing Platform"/>
            <person name="Henn M.R."/>
            <person name="Clokie M."/>
            <person name="Levin J."/>
            <person name="Malboeuf C."/>
            <person name="Casali M."/>
            <person name="Russ C."/>
            <person name="Lennon N."/>
            <person name="Chapman S.B."/>
            <person name="Erlich R."/>
            <person name="Young S.K."/>
            <person name="Yandava C."/>
            <person name="Zeng Q."/>
            <person name="Alvarado L."/>
            <person name="Anderson S."/>
            <person name="Berlin A."/>
            <person name="Chen Z."/>
            <person name="Freedman E."/>
            <person name="Gellesch M."/>
            <person name="Goldberg J."/>
            <person name="Green L."/>
            <person name="Griggs A."/>
            <person name="Gujja S."/>
            <person name="Heilman E.R."/>
            <person name="Heiman D."/>
            <person name="Hollinger A."/>
            <person name="Howarth C."/>
            <person name="Larson L."/>
            <person name="Mehta T."/>
            <person name="Pearson M."/>
            <person name="Roberts A."/>
            <person name="Ryan E."/>
            <person name="Saif S."/>
            <person name="Shea T."/>
            <person name="Shenoy N."/>
            <person name="Sisk P."/>
            <person name="Stolte C."/>
            <person name="Sykes S."/>
            <person name="White J."/>
            <person name="Haas B."/>
            <person name="Nusbaum C."/>
            <person name="Birren B."/>
        </authorList>
    </citation>
    <scope>NUCLEOTIDE SEQUENCE [LARGE SCALE GENOMIC DNA]</scope>
</reference>
<dbReference type="EMBL" id="HQ633071">
    <property type="protein sequence ID" value="AGH31703.1"/>
    <property type="molecule type" value="Genomic_DNA"/>
</dbReference>
<keyword evidence="2" id="KW-1185">Reference proteome</keyword>
<dbReference type="KEGG" id="vg:15011108"/>
<gene>
    <name evidence="1" type="ORF">SWZG_00197</name>
</gene>
<sequence>MSKYVYLIDHWSLSGLIVLIAENDMRAFSLVIADPEIKFQESDTDALMNEITNASKLKLSDDYECGIISAMVTE</sequence>
<dbReference type="GeneID" id="15011108"/>
<protein>
    <submittedName>
        <fullName evidence="1">Uncharacterized protein</fullName>
    </submittedName>
</protein>